<evidence type="ECO:0000313" key="2">
    <source>
        <dbReference type="Proteomes" id="UP001235939"/>
    </source>
</evidence>
<protein>
    <recommendedName>
        <fullName evidence="3">DDE-1 domain-containing protein</fullName>
    </recommendedName>
</protein>
<proteinExistence type="predicted"/>
<name>A0ABY6LP16_9ARAC</name>
<reference evidence="1 2" key="1">
    <citation type="submission" date="2022-01" db="EMBL/GenBank/DDBJ databases">
        <title>A chromosomal length assembly of Cordylochernes scorpioides.</title>
        <authorList>
            <person name="Zeh D."/>
            <person name="Zeh J."/>
        </authorList>
    </citation>
    <scope>NUCLEOTIDE SEQUENCE [LARGE SCALE GENOMIC DNA]</scope>
    <source>
        <strain evidence="1">IN4F17</strain>
        <tissue evidence="1">Whole Body</tissue>
    </source>
</reference>
<gene>
    <name evidence="1" type="ORF">LAZ67_20001288</name>
</gene>
<organism evidence="1 2">
    <name type="scientific">Cordylochernes scorpioides</name>
    <dbReference type="NCBI Taxonomy" id="51811"/>
    <lineage>
        <taxon>Eukaryota</taxon>
        <taxon>Metazoa</taxon>
        <taxon>Ecdysozoa</taxon>
        <taxon>Arthropoda</taxon>
        <taxon>Chelicerata</taxon>
        <taxon>Arachnida</taxon>
        <taxon>Pseudoscorpiones</taxon>
        <taxon>Cheliferoidea</taxon>
        <taxon>Chernetidae</taxon>
        <taxon>Cordylochernes</taxon>
    </lineage>
</organism>
<dbReference type="EMBL" id="CP092882">
    <property type="protein sequence ID" value="UYV81470.1"/>
    <property type="molecule type" value="Genomic_DNA"/>
</dbReference>
<dbReference type="Proteomes" id="UP001235939">
    <property type="component" value="Chromosome 20"/>
</dbReference>
<evidence type="ECO:0008006" key="3">
    <source>
        <dbReference type="Google" id="ProtNLM"/>
    </source>
</evidence>
<accession>A0ABY6LP16</accession>
<keyword evidence="2" id="KW-1185">Reference proteome</keyword>
<sequence length="206" mass="23404">MIDKESYNKINVYNAEETGLYWKKMPKKSLVAKNEMSAPGYKTSKSRITAMVYGNINGTHRLPLLTIRKFTNPRKELQRTVLMEGNYEKGVQQLYKEIDLKKAVYMAAKAWATLKDTTLAKSWNKLLPSGGSITASEELPNSKFVSELAELITKSSVFEECDQKDIQNWLECDVDDPGYQLLTIIESFVDDQGSSDNEEELRDDIG</sequence>
<evidence type="ECO:0000313" key="1">
    <source>
        <dbReference type="EMBL" id="UYV81470.1"/>
    </source>
</evidence>